<accession>A0A8J5JHF4</accession>
<name>A0A8J5JHF4_9STRA</name>
<keyword evidence="2" id="KW-1185">Reference proteome</keyword>
<proteinExistence type="predicted"/>
<comment type="caution">
    <text evidence="1">The sequence shown here is derived from an EMBL/GenBank/DDBJ whole genome shotgun (WGS) entry which is preliminary data.</text>
</comment>
<organism evidence="1 2">
    <name type="scientific">Phytophthora aleatoria</name>
    <dbReference type="NCBI Taxonomy" id="2496075"/>
    <lineage>
        <taxon>Eukaryota</taxon>
        <taxon>Sar</taxon>
        <taxon>Stramenopiles</taxon>
        <taxon>Oomycota</taxon>
        <taxon>Peronosporomycetes</taxon>
        <taxon>Peronosporales</taxon>
        <taxon>Peronosporaceae</taxon>
        <taxon>Phytophthora</taxon>
    </lineage>
</organism>
<protein>
    <submittedName>
        <fullName evidence="1">Uncharacterized protein</fullName>
    </submittedName>
</protein>
<gene>
    <name evidence="1" type="ORF">JG688_00000496</name>
</gene>
<dbReference type="Proteomes" id="UP000709295">
    <property type="component" value="Unassembled WGS sequence"/>
</dbReference>
<dbReference type="AlphaFoldDB" id="A0A8J5JHF4"/>
<evidence type="ECO:0000313" key="2">
    <source>
        <dbReference type="Proteomes" id="UP000709295"/>
    </source>
</evidence>
<evidence type="ECO:0000313" key="1">
    <source>
        <dbReference type="EMBL" id="KAG6977301.1"/>
    </source>
</evidence>
<sequence length="70" mass="7916">MPRSKRADGHDAETIGALQLAPNLPGSCFSTKIRAETRKIVGCVAKYFEEVEQLTQKHKVVARKFLEMER</sequence>
<reference evidence="1" key="1">
    <citation type="submission" date="2021-01" db="EMBL/GenBank/DDBJ databases">
        <title>Phytophthora aleatoria, a newly-described species from Pinus radiata is distinct from Phytophthora cactorum isolates based on comparative genomics.</title>
        <authorList>
            <person name="Mcdougal R."/>
            <person name="Panda P."/>
            <person name="Williams N."/>
            <person name="Studholme D.J."/>
        </authorList>
    </citation>
    <scope>NUCLEOTIDE SEQUENCE</scope>
    <source>
        <strain evidence="1">NZFS 4037</strain>
    </source>
</reference>
<dbReference type="EMBL" id="JAENGY010000008">
    <property type="protein sequence ID" value="KAG6977301.1"/>
    <property type="molecule type" value="Genomic_DNA"/>
</dbReference>